<dbReference type="STRING" id="564137.SAMN04488238_104363"/>
<dbReference type="AlphaFoldDB" id="A0A1H2Y0W8"/>
<dbReference type="EMBL" id="FNOM01000004">
    <property type="protein sequence ID" value="SDW98229.1"/>
    <property type="molecule type" value="Genomic_DNA"/>
</dbReference>
<dbReference type="InterPro" id="IPR019734">
    <property type="entry name" value="TPR_rpt"/>
</dbReference>
<dbReference type="OrthoDB" id="9815010at2"/>
<evidence type="ECO:0000313" key="5">
    <source>
        <dbReference type="Proteomes" id="UP000198539"/>
    </source>
</evidence>
<proteinExistence type="predicted"/>
<gene>
    <name evidence="4" type="ORF">SAMN04488238_104363</name>
</gene>
<dbReference type="Pfam" id="PF13432">
    <property type="entry name" value="TPR_16"/>
    <property type="match status" value="1"/>
</dbReference>
<dbReference type="InterPro" id="IPR050498">
    <property type="entry name" value="Ycf3"/>
</dbReference>
<dbReference type="InterPro" id="IPR011990">
    <property type="entry name" value="TPR-like_helical_dom_sf"/>
</dbReference>
<dbReference type="PROSITE" id="PS50005">
    <property type="entry name" value="TPR"/>
    <property type="match status" value="1"/>
</dbReference>
<keyword evidence="5" id="KW-1185">Reference proteome</keyword>
<evidence type="ECO:0000313" key="4">
    <source>
        <dbReference type="EMBL" id="SDW98229.1"/>
    </source>
</evidence>
<dbReference type="SUPFAM" id="SSF48452">
    <property type="entry name" value="TPR-like"/>
    <property type="match status" value="1"/>
</dbReference>
<dbReference type="SMART" id="SM00028">
    <property type="entry name" value="TPR"/>
    <property type="match status" value="3"/>
</dbReference>
<keyword evidence="1" id="KW-0677">Repeat</keyword>
<evidence type="ECO:0000256" key="3">
    <source>
        <dbReference type="PROSITE-ProRule" id="PRU00339"/>
    </source>
</evidence>
<reference evidence="4 5" key="1">
    <citation type="submission" date="2016-10" db="EMBL/GenBank/DDBJ databases">
        <authorList>
            <person name="de Groot N.N."/>
        </authorList>
    </citation>
    <scope>NUCLEOTIDE SEQUENCE [LARGE SCALE GENOMIC DNA]</scope>
    <source>
        <strain evidence="4 5">CGMCC 1.8894</strain>
    </source>
</reference>
<evidence type="ECO:0000256" key="1">
    <source>
        <dbReference type="ARBA" id="ARBA00022737"/>
    </source>
</evidence>
<dbReference type="PANTHER" id="PTHR44858:SF1">
    <property type="entry name" value="UDP-N-ACETYLGLUCOSAMINE--PEPTIDE N-ACETYLGLUCOSAMINYLTRANSFERASE SPINDLY-RELATED"/>
    <property type="match status" value="1"/>
</dbReference>
<feature type="repeat" description="TPR" evidence="3">
    <location>
        <begin position="108"/>
        <end position="141"/>
    </location>
</feature>
<dbReference type="PANTHER" id="PTHR44858">
    <property type="entry name" value="TETRATRICOPEPTIDE REPEAT PROTEIN 6"/>
    <property type="match status" value="1"/>
</dbReference>
<accession>A0A1H2Y0W8</accession>
<protein>
    <submittedName>
        <fullName evidence="4">Tetratricopeptide repeat-containing protein</fullName>
    </submittedName>
</protein>
<dbReference type="Proteomes" id="UP000198539">
    <property type="component" value="Unassembled WGS sequence"/>
</dbReference>
<organism evidence="4 5">
    <name type="scientific">Roseicitreum antarcticum</name>
    <dbReference type="NCBI Taxonomy" id="564137"/>
    <lineage>
        <taxon>Bacteria</taxon>
        <taxon>Pseudomonadati</taxon>
        <taxon>Pseudomonadota</taxon>
        <taxon>Alphaproteobacteria</taxon>
        <taxon>Rhodobacterales</taxon>
        <taxon>Paracoccaceae</taxon>
        <taxon>Roseicitreum</taxon>
    </lineage>
</organism>
<dbReference type="Gene3D" id="1.25.40.10">
    <property type="entry name" value="Tetratricopeptide repeat domain"/>
    <property type="match status" value="1"/>
</dbReference>
<name>A0A1H2Y0W8_9RHOB</name>
<evidence type="ECO:0000256" key="2">
    <source>
        <dbReference type="ARBA" id="ARBA00022803"/>
    </source>
</evidence>
<keyword evidence="2 3" id="KW-0802">TPR repeat</keyword>
<sequence>MGRYSQLLNLRFVLVLVIGLGPGALSAQAPSPSETGPATVDSLLEDLARPDQERWRRIERQIVRRWSQSGSASADLLLQRGRAALQSGDSDAAIAHLTALVDHAPDFAEGWNARATAYFQAGQYGPSIADIRQALRLNPAHFGALAGLGIMLEDLGYDDRALAAFEAARDIHPHRPDLQTAIDRLELRVKGNSL</sequence>